<evidence type="ECO:0000256" key="6">
    <source>
        <dbReference type="ARBA" id="ARBA00023136"/>
    </source>
</evidence>
<protein>
    <submittedName>
        <fullName evidence="9">Sensor histidine kinase</fullName>
        <ecNumber evidence="9">2.7.13.3</ecNumber>
    </submittedName>
</protein>
<keyword evidence="7" id="KW-0812">Transmembrane</keyword>
<comment type="caution">
    <text evidence="9">The sequence shown here is derived from an EMBL/GenBank/DDBJ whole genome shotgun (WGS) entry which is preliminary data.</text>
</comment>
<dbReference type="PROSITE" id="PS50885">
    <property type="entry name" value="HAMP"/>
    <property type="match status" value="1"/>
</dbReference>
<evidence type="ECO:0000256" key="2">
    <source>
        <dbReference type="ARBA" id="ARBA00022475"/>
    </source>
</evidence>
<evidence type="ECO:0000256" key="1">
    <source>
        <dbReference type="ARBA" id="ARBA00004651"/>
    </source>
</evidence>
<dbReference type="Gene3D" id="3.30.565.10">
    <property type="entry name" value="Histidine kinase-like ATPase, C-terminal domain"/>
    <property type="match status" value="1"/>
</dbReference>
<keyword evidence="6 7" id="KW-0472">Membrane</keyword>
<dbReference type="SMART" id="SM00387">
    <property type="entry name" value="HATPase_c"/>
    <property type="match status" value="1"/>
</dbReference>
<dbReference type="InterPro" id="IPR003594">
    <property type="entry name" value="HATPase_dom"/>
</dbReference>
<feature type="transmembrane region" description="Helical" evidence="7">
    <location>
        <begin position="301"/>
        <end position="321"/>
    </location>
</feature>
<gene>
    <name evidence="9" type="ORF">ACFO1S_13050</name>
</gene>
<dbReference type="InterPro" id="IPR003660">
    <property type="entry name" value="HAMP_dom"/>
</dbReference>
<evidence type="ECO:0000256" key="4">
    <source>
        <dbReference type="ARBA" id="ARBA00022679"/>
    </source>
</evidence>
<dbReference type="InterPro" id="IPR010559">
    <property type="entry name" value="Sig_transdc_His_kin_internal"/>
</dbReference>
<reference evidence="10" key="1">
    <citation type="journal article" date="2019" name="Int. J. Syst. Evol. Microbiol.">
        <title>The Global Catalogue of Microorganisms (GCM) 10K type strain sequencing project: providing services to taxonomists for standard genome sequencing and annotation.</title>
        <authorList>
            <consortium name="The Broad Institute Genomics Platform"/>
            <consortium name="The Broad Institute Genome Sequencing Center for Infectious Disease"/>
            <person name="Wu L."/>
            <person name="Ma J."/>
        </authorList>
    </citation>
    <scope>NUCLEOTIDE SEQUENCE [LARGE SCALE GENOMIC DNA]</scope>
    <source>
        <strain evidence="10">CGMCC 4.1641</strain>
    </source>
</reference>
<keyword evidence="5 9" id="KW-0418">Kinase</keyword>
<dbReference type="EMBL" id="JBHSED010000023">
    <property type="protein sequence ID" value="MFC4304358.1"/>
    <property type="molecule type" value="Genomic_DNA"/>
</dbReference>
<keyword evidence="7" id="KW-1133">Transmembrane helix</keyword>
<keyword evidence="3" id="KW-0597">Phosphoprotein</keyword>
<comment type="subcellular location">
    <subcellularLocation>
        <location evidence="1">Cell membrane</location>
        <topology evidence="1">Multi-pass membrane protein</topology>
    </subcellularLocation>
</comment>
<keyword evidence="2" id="KW-1003">Cell membrane</keyword>
<keyword evidence="10" id="KW-1185">Reference proteome</keyword>
<evidence type="ECO:0000313" key="10">
    <source>
        <dbReference type="Proteomes" id="UP001595755"/>
    </source>
</evidence>
<proteinExistence type="predicted"/>
<evidence type="ECO:0000256" key="5">
    <source>
        <dbReference type="ARBA" id="ARBA00022777"/>
    </source>
</evidence>
<dbReference type="Proteomes" id="UP001595755">
    <property type="component" value="Unassembled WGS sequence"/>
</dbReference>
<evidence type="ECO:0000259" key="8">
    <source>
        <dbReference type="PROSITE" id="PS50885"/>
    </source>
</evidence>
<evidence type="ECO:0000256" key="3">
    <source>
        <dbReference type="ARBA" id="ARBA00022553"/>
    </source>
</evidence>
<dbReference type="SUPFAM" id="SSF55874">
    <property type="entry name" value="ATPase domain of HSP90 chaperone/DNA topoisomerase II/histidine kinase"/>
    <property type="match status" value="1"/>
</dbReference>
<dbReference type="InterPro" id="IPR036890">
    <property type="entry name" value="HATPase_C_sf"/>
</dbReference>
<organism evidence="9 10">
    <name type="scientific">Cohnella boryungensis</name>
    <dbReference type="NCBI Taxonomy" id="768479"/>
    <lineage>
        <taxon>Bacteria</taxon>
        <taxon>Bacillati</taxon>
        <taxon>Bacillota</taxon>
        <taxon>Bacilli</taxon>
        <taxon>Bacillales</taxon>
        <taxon>Paenibacillaceae</taxon>
        <taxon>Cohnella</taxon>
    </lineage>
</organism>
<dbReference type="Gene3D" id="6.10.340.10">
    <property type="match status" value="1"/>
</dbReference>
<dbReference type="InterPro" id="IPR050640">
    <property type="entry name" value="Bact_2-comp_sensor_kinase"/>
</dbReference>
<evidence type="ECO:0000256" key="7">
    <source>
        <dbReference type="SAM" id="Phobius"/>
    </source>
</evidence>
<dbReference type="EC" id="2.7.13.3" evidence="9"/>
<dbReference type="Pfam" id="PF02518">
    <property type="entry name" value="HATPase_c"/>
    <property type="match status" value="1"/>
</dbReference>
<dbReference type="RefSeq" id="WP_204604922.1">
    <property type="nucleotide sequence ID" value="NZ_JBHSED010000023.1"/>
</dbReference>
<accession>A0ABV8SBT8</accession>
<keyword evidence="4 9" id="KW-0808">Transferase</keyword>
<name>A0ABV8SBT8_9BACL</name>
<dbReference type="PANTHER" id="PTHR34220:SF7">
    <property type="entry name" value="SENSOR HISTIDINE KINASE YPDA"/>
    <property type="match status" value="1"/>
</dbReference>
<evidence type="ECO:0000313" key="9">
    <source>
        <dbReference type="EMBL" id="MFC4304358.1"/>
    </source>
</evidence>
<dbReference type="PANTHER" id="PTHR34220">
    <property type="entry name" value="SENSOR HISTIDINE KINASE YPDA"/>
    <property type="match status" value="1"/>
</dbReference>
<sequence length="597" mass="66963">MMKKWMIGGSVRSQILILLLVFIITPTTIISVFTINKFSEMIERNGMDMMETALEHSKENIMNFMDGAADAALMIMTNTAIIDPILKTDAPRSVQQNITAANMLEKQLYELKIHGVRAKEIAIMNEAGDKTYAGSNTFHTRFAADADWWEAVDRLDGKPYWGSYEHNGKYVFVARKVQQFIKSEDRFRTLGVVLIGFAERDFSSVNSAVNLANGAEILIGDANGLTISGTDPVAVGKRLSGKTLRLPLAKGSSQLDLSGVYEPGAGTRLTVHDVIPGSDWSLIVSSSFQELLGEQRSIKNIIVFSTGLCVVGAFLLAALLAHRMTLPLKRLSKEVKQRITNGDFTFWPLQAPARQDEIAGLGQGFYRLVADLNETKNRMHQTELMKREAEFDAMRSKIKPHFLYNALESVRMLAVVNKDPDTAEMIKALGHLFRYIITDQKSHTTLEDELAYLQSYIQLQKIRYEDRLDVRIDVPEPLLNVGLLKLVLQPLVENAIEHGINLRRGAKRIRITASQTGEDVLIHIWDEGAGIAPERLAEIKSSLDDPSTDKDHIGLINVHRRLRFHFGEPYGLTIDSERDSHTSVYVRIPCRRHNGHS</sequence>
<feature type="domain" description="HAMP" evidence="8">
    <location>
        <begin position="322"/>
        <end position="377"/>
    </location>
</feature>
<dbReference type="Pfam" id="PF06580">
    <property type="entry name" value="His_kinase"/>
    <property type="match status" value="1"/>
</dbReference>
<dbReference type="GO" id="GO:0004673">
    <property type="term" value="F:protein histidine kinase activity"/>
    <property type="evidence" value="ECO:0007669"/>
    <property type="project" value="UniProtKB-EC"/>
</dbReference>